<dbReference type="Pfam" id="PF26034">
    <property type="entry name" value="PHAT_SMAUG"/>
    <property type="match status" value="1"/>
</dbReference>
<evidence type="ECO:0000313" key="4">
    <source>
        <dbReference type="EMBL" id="CAH0382612.1"/>
    </source>
</evidence>
<feature type="domain" description="CCHC-type" evidence="3">
    <location>
        <begin position="688"/>
        <end position="703"/>
    </location>
</feature>
<dbReference type="Proteomes" id="UP001152759">
    <property type="component" value="Chromosome 1"/>
</dbReference>
<dbReference type="EMBL" id="OU963862">
    <property type="protein sequence ID" value="CAH0382612.1"/>
    <property type="molecule type" value="Genomic_DNA"/>
</dbReference>
<dbReference type="PANTHER" id="PTHR16195">
    <property type="entry name" value="ZINC FINGER CCHC DOMAIN CONTAINING PROTEIN"/>
    <property type="match status" value="1"/>
</dbReference>
<dbReference type="PROSITE" id="PS50158">
    <property type="entry name" value="ZF_CCHC"/>
    <property type="match status" value="1"/>
</dbReference>
<dbReference type="PRINTS" id="PR01217">
    <property type="entry name" value="PRICHEXTENSN"/>
</dbReference>
<evidence type="ECO:0000256" key="2">
    <source>
        <dbReference type="SAM" id="MobiDB-lite"/>
    </source>
</evidence>
<dbReference type="KEGG" id="btab:109043515"/>
<dbReference type="GO" id="GO:0003676">
    <property type="term" value="F:nucleic acid binding"/>
    <property type="evidence" value="ECO:0007669"/>
    <property type="project" value="InterPro"/>
</dbReference>
<organism evidence="4 5">
    <name type="scientific">Bemisia tabaci</name>
    <name type="common">Sweetpotato whitefly</name>
    <name type="synonym">Aleurodes tabaci</name>
    <dbReference type="NCBI Taxonomy" id="7038"/>
    <lineage>
        <taxon>Eukaryota</taxon>
        <taxon>Metazoa</taxon>
        <taxon>Ecdysozoa</taxon>
        <taxon>Arthropoda</taxon>
        <taxon>Hexapoda</taxon>
        <taxon>Insecta</taxon>
        <taxon>Pterygota</taxon>
        <taxon>Neoptera</taxon>
        <taxon>Paraneoptera</taxon>
        <taxon>Hemiptera</taxon>
        <taxon>Sternorrhyncha</taxon>
        <taxon>Aleyrodoidea</taxon>
        <taxon>Aleyrodidae</taxon>
        <taxon>Aleyrodinae</taxon>
        <taxon>Bemisia</taxon>
    </lineage>
</organism>
<evidence type="ECO:0000259" key="3">
    <source>
        <dbReference type="PROSITE" id="PS50158"/>
    </source>
</evidence>
<dbReference type="InterPro" id="IPR042344">
    <property type="entry name" value="ZCCHC14"/>
</dbReference>
<dbReference type="InterPro" id="IPR057327">
    <property type="entry name" value="Vts1_dom"/>
</dbReference>
<dbReference type="InterPro" id="IPR001878">
    <property type="entry name" value="Znf_CCHC"/>
</dbReference>
<reference evidence="4" key="1">
    <citation type="submission" date="2021-12" db="EMBL/GenBank/DDBJ databases">
        <authorList>
            <person name="King R."/>
        </authorList>
    </citation>
    <scope>NUCLEOTIDE SEQUENCE</scope>
</reference>
<feature type="compositionally biased region" description="Low complexity" evidence="2">
    <location>
        <begin position="560"/>
        <end position="570"/>
    </location>
</feature>
<feature type="compositionally biased region" description="Polar residues" evidence="2">
    <location>
        <begin position="521"/>
        <end position="534"/>
    </location>
</feature>
<feature type="compositionally biased region" description="Low complexity" evidence="2">
    <location>
        <begin position="275"/>
        <end position="310"/>
    </location>
</feature>
<dbReference type="PANTHER" id="PTHR16195:SF16">
    <property type="entry name" value="ZINC FINGER CCHC DOMAIN-CONTAINING PROTEIN 14"/>
    <property type="match status" value="1"/>
</dbReference>
<dbReference type="OrthoDB" id="6361509at2759"/>
<accession>A0A9P0A224</accession>
<gene>
    <name evidence="4" type="ORF">BEMITA_LOCUS2130</name>
</gene>
<keyword evidence="5" id="KW-1185">Reference proteome</keyword>
<evidence type="ECO:0000256" key="1">
    <source>
        <dbReference type="PROSITE-ProRule" id="PRU00047"/>
    </source>
</evidence>
<dbReference type="AlphaFoldDB" id="A0A9P0A224"/>
<dbReference type="GO" id="GO:0008270">
    <property type="term" value="F:zinc ion binding"/>
    <property type="evidence" value="ECO:0007669"/>
    <property type="project" value="UniProtKB-KW"/>
</dbReference>
<keyword evidence="1" id="KW-0862">Zinc</keyword>
<feature type="region of interest" description="Disordered" evidence="2">
    <location>
        <begin position="270"/>
        <end position="352"/>
    </location>
</feature>
<sequence>MMVCKSDIVSCFKELESYERIRVMCNLLNLCHPSELRYFGTCLEYLGKRDFHEFRQLENVANSPAEINSLDLQCLNDKTVRKKLVLYLSLLHSNNDTCSNGLFKILSNWSEVDKCFRAHSISEDEETSEEFLMLYVLAANHPAFTVEQKLVLENIFSKLLSEKQRFTEKPGLESPPAYPIPYHQLPKVSTQMIYAADPQADSYPWIPSTSHCPYPTHAASRPANESPDAPPPNSYLRLNMLYGPPGPLMPPPWPPHSLILPPPAPVPPPVPPVTPNVDPQPRVSPASPSSSSPCQSNTPSRPSSPPRGVNVPPPPPPSSTPTPTPTSAPPLPPPPHFAHPLSVPAVPTPSPAPVPMPPQIDLLRESILKEMPHYMSNLQGFNIHQLQGMRDEELGELGLSQNAMHQLRSIINRLQSINGVNNMNLSFLSKQPPAHVSGPPIPPTPDVGGAKPDNGAQCHSCLTIGTRQHGDCSLSPVYCTEQMRALYIDNESNLISSSGSDNSSPPNTPETNVAGSVVGKDTTSTESWSGSSIEDNNRKGAVDINNGGEERRPINPSPVPISSIPARGRGITRGTGRSGPMQPLPRTRSINPNLRKRSDNVLPVNGGVAPDESRKMFPSESQFPFSAPNPNGYMQVFRSYPTLTPDQMLRQAYTFQPNSEMLYQHYPPPTFIPGPLAFPSMVPPKVSCYNCGSQSHNGPECPDPTIEDVAKQGQYRIDYSRFGECPPASDK</sequence>
<proteinExistence type="predicted"/>
<keyword evidence="1" id="KW-0863">Zinc-finger</keyword>
<keyword evidence="1" id="KW-0479">Metal-binding</keyword>
<protein>
    <recommendedName>
        <fullName evidence="3">CCHC-type domain-containing protein</fullName>
    </recommendedName>
</protein>
<feature type="compositionally biased region" description="Pro residues" evidence="2">
    <location>
        <begin position="311"/>
        <end position="337"/>
    </location>
</feature>
<feature type="region of interest" description="Disordered" evidence="2">
    <location>
        <begin position="496"/>
        <end position="604"/>
    </location>
</feature>
<feature type="compositionally biased region" description="Low complexity" evidence="2">
    <location>
        <begin position="496"/>
        <end position="505"/>
    </location>
</feature>
<dbReference type="InterPro" id="IPR058599">
    <property type="entry name" value="PHAT_Smg/ZCCHC2-like"/>
</dbReference>
<dbReference type="Pfam" id="PF25479">
    <property type="entry name" value="Vts1"/>
    <property type="match status" value="1"/>
</dbReference>
<name>A0A9P0A224_BEMTA</name>
<evidence type="ECO:0000313" key="5">
    <source>
        <dbReference type="Proteomes" id="UP001152759"/>
    </source>
</evidence>